<organism evidence="2">
    <name type="scientific">marine sediment metagenome</name>
    <dbReference type="NCBI Taxonomy" id="412755"/>
    <lineage>
        <taxon>unclassified sequences</taxon>
        <taxon>metagenomes</taxon>
        <taxon>ecological metagenomes</taxon>
    </lineage>
</organism>
<dbReference type="InterPro" id="IPR026634">
    <property type="entry name" value="TPST-like"/>
</dbReference>
<evidence type="ECO:0008006" key="3">
    <source>
        <dbReference type="Google" id="ProtNLM"/>
    </source>
</evidence>
<protein>
    <recommendedName>
        <fullName evidence="3">Sulfotransferase domain-containing protein</fullName>
    </recommendedName>
</protein>
<dbReference type="Gene3D" id="3.40.50.300">
    <property type="entry name" value="P-loop containing nucleotide triphosphate hydrolases"/>
    <property type="match status" value="1"/>
</dbReference>
<gene>
    <name evidence="2" type="ORF">S01H4_53780</name>
</gene>
<dbReference type="EMBL" id="BART01030878">
    <property type="protein sequence ID" value="GAH08264.1"/>
    <property type="molecule type" value="Genomic_DNA"/>
</dbReference>
<accession>X1DTG3</accession>
<evidence type="ECO:0000256" key="1">
    <source>
        <dbReference type="ARBA" id="ARBA00022679"/>
    </source>
</evidence>
<dbReference type="AlphaFoldDB" id="X1DTG3"/>
<dbReference type="PANTHER" id="PTHR12788">
    <property type="entry name" value="PROTEIN-TYROSINE SULFOTRANSFERASE 2"/>
    <property type="match status" value="1"/>
</dbReference>
<dbReference type="PANTHER" id="PTHR12788:SF10">
    <property type="entry name" value="PROTEIN-TYROSINE SULFOTRANSFERASE"/>
    <property type="match status" value="1"/>
</dbReference>
<evidence type="ECO:0000313" key="2">
    <source>
        <dbReference type="EMBL" id="GAH08264.1"/>
    </source>
</evidence>
<dbReference type="PROSITE" id="PS51257">
    <property type="entry name" value="PROKAR_LIPOPROTEIN"/>
    <property type="match status" value="1"/>
</dbReference>
<feature type="non-terminal residue" evidence="2">
    <location>
        <position position="211"/>
    </location>
</feature>
<comment type="caution">
    <text evidence="2">The sequence shown here is derived from an EMBL/GenBank/DDBJ whole genome shotgun (WGS) entry which is preliminary data.</text>
</comment>
<dbReference type="SUPFAM" id="SSF52540">
    <property type="entry name" value="P-loop containing nucleoside triphosphate hydrolases"/>
    <property type="match status" value="1"/>
</dbReference>
<dbReference type="InterPro" id="IPR027417">
    <property type="entry name" value="P-loop_NTPase"/>
</dbReference>
<name>X1DTG3_9ZZZZ</name>
<reference evidence="2" key="1">
    <citation type="journal article" date="2014" name="Front. Microbiol.">
        <title>High frequency of phylogenetically diverse reductive dehalogenase-homologous genes in deep subseafloor sedimentary metagenomes.</title>
        <authorList>
            <person name="Kawai M."/>
            <person name="Futagami T."/>
            <person name="Toyoda A."/>
            <person name="Takaki Y."/>
            <person name="Nishi S."/>
            <person name="Hori S."/>
            <person name="Arai W."/>
            <person name="Tsubouchi T."/>
            <person name="Morono Y."/>
            <person name="Uchiyama I."/>
            <person name="Ito T."/>
            <person name="Fujiyama A."/>
            <person name="Inagaki F."/>
            <person name="Takami H."/>
        </authorList>
    </citation>
    <scope>NUCLEOTIDE SEQUENCE</scope>
    <source>
        <strain evidence="2">Expedition CK06-06</strain>
    </source>
</reference>
<keyword evidence="1" id="KW-0808">Transferase</keyword>
<sequence>MLRVHIIGGSRSGTTLMMQLMGACFDFEAYATRETSIFCLKTEKSIKGLRSFCSKHPVDIKNLKLLLKLNKNLHFIYMLRDPRDAVCSCLRRGDEITWVSLRMWFYKYKKMCNYIECDRFHVIKYEDLVTDPQKVQQHIQSKITALNKTADFIDFYKHVVPSVTINENLNGLRKIDSNSIGNWRNHMPVLLARMTEFGNIEAIANTIIMLG</sequence>
<dbReference type="Pfam" id="PF13469">
    <property type="entry name" value="Sulfotransfer_3"/>
    <property type="match status" value="1"/>
</dbReference>
<dbReference type="GO" id="GO:0005794">
    <property type="term" value="C:Golgi apparatus"/>
    <property type="evidence" value="ECO:0007669"/>
    <property type="project" value="UniProtKB-ARBA"/>
</dbReference>
<dbReference type="GO" id="GO:0008476">
    <property type="term" value="F:protein-tyrosine sulfotransferase activity"/>
    <property type="evidence" value="ECO:0007669"/>
    <property type="project" value="InterPro"/>
</dbReference>
<proteinExistence type="predicted"/>